<name>X0WFG0_9ZZZZ</name>
<protein>
    <submittedName>
        <fullName evidence="1">Uncharacterized protein</fullName>
    </submittedName>
</protein>
<evidence type="ECO:0000313" key="1">
    <source>
        <dbReference type="EMBL" id="GAG29699.1"/>
    </source>
</evidence>
<gene>
    <name evidence="1" type="ORF">S01H1_73505</name>
</gene>
<sequence length="242" mass="27695">KIEFKYYVPITINATGFDLLLGDDMYIHDYELSHYELFINGNPMEDATEWKQYGDDYVLRWEFSTPVVITNEEILFEIWHDTKIGGYYWIVGVGCNQADLDNDGIYRHKDSNTYPNGVFDGSISPWDIAYQLYFETFDFIEDTINVASNSITTVDATYYVGDSVPLTYTIKTSDLVFDNHVRIWNNDTTTEITAGSGQGFPYLCPEQIETVGFVGFTSANYTAHLYINGVSENNVSFFVDEL</sequence>
<feature type="non-terminal residue" evidence="1">
    <location>
        <position position="242"/>
    </location>
</feature>
<feature type="non-terminal residue" evidence="1">
    <location>
        <position position="1"/>
    </location>
</feature>
<organism evidence="1">
    <name type="scientific">marine sediment metagenome</name>
    <dbReference type="NCBI Taxonomy" id="412755"/>
    <lineage>
        <taxon>unclassified sequences</taxon>
        <taxon>metagenomes</taxon>
        <taxon>ecological metagenomes</taxon>
    </lineage>
</organism>
<dbReference type="AlphaFoldDB" id="X0WFG0"/>
<reference evidence="1" key="1">
    <citation type="journal article" date="2014" name="Front. Microbiol.">
        <title>High frequency of phylogenetically diverse reductive dehalogenase-homologous genes in deep subseafloor sedimentary metagenomes.</title>
        <authorList>
            <person name="Kawai M."/>
            <person name="Futagami T."/>
            <person name="Toyoda A."/>
            <person name="Takaki Y."/>
            <person name="Nishi S."/>
            <person name="Hori S."/>
            <person name="Arai W."/>
            <person name="Tsubouchi T."/>
            <person name="Morono Y."/>
            <person name="Uchiyama I."/>
            <person name="Ito T."/>
            <person name="Fujiyama A."/>
            <person name="Inagaki F."/>
            <person name="Takami H."/>
        </authorList>
    </citation>
    <scope>NUCLEOTIDE SEQUENCE</scope>
    <source>
        <strain evidence="1">Expedition CK06-06</strain>
    </source>
</reference>
<comment type="caution">
    <text evidence="1">The sequence shown here is derived from an EMBL/GenBank/DDBJ whole genome shotgun (WGS) entry which is preliminary data.</text>
</comment>
<dbReference type="EMBL" id="BARS01049118">
    <property type="protein sequence ID" value="GAG29699.1"/>
    <property type="molecule type" value="Genomic_DNA"/>
</dbReference>
<proteinExistence type="predicted"/>
<accession>X0WFG0</accession>